<reference evidence="3 4" key="2">
    <citation type="submission" date="2018-06" db="EMBL/GenBank/DDBJ databases">
        <title>Comparative genomics of rhizobia nodulating Arachis hypogaea in China.</title>
        <authorList>
            <person name="Li Y."/>
        </authorList>
    </citation>
    <scope>NUCLEOTIDE SEQUENCE [LARGE SCALE GENOMIC DNA]</scope>
    <source>
        <strain evidence="3 4">CCBAU 51658</strain>
    </source>
</reference>
<dbReference type="Proteomes" id="UP000625079">
    <property type="component" value="Unassembled WGS sequence"/>
</dbReference>
<reference evidence="2" key="3">
    <citation type="submission" date="2022-12" db="EMBL/GenBank/DDBJ databases">
        <authorList>
            <person name="Sun Q."/>
            <person name="Zhou Y."/>
        </authorList>
    </citation>
    <scope>NUCLEOTIDE SEQUENCE</scope>
    <source>
        <strain evidence="2">CGMCC 1.15034</strain>
    </source>
</reference>
<reference evidence="2" key="1">
    <citation type="journal article" date="2014" name="Int. J. Syst. Evol. Microbiol.">
        <title>Complete genome sequence of Corynebacterium casei LMG S-19264T (=DSM 44701T), isolated from a smear-ripened cheese.</title>
        <authorList>
            <consortium name="US DOE Joint Genome Institute (JGI-PGF)"/>
            <person name="Walter F."/>
            <person name="Albersmeier A."/>
            <person name="Kalinowski J."/>
            <person name="Ruckert C."/>
        </authorList>
    </citation>
    <scope>NUCLEOTIDE SEQUENCE</scope>
    <source>
        <strain evidence="2">CGMCC 1.15034</strain>
    </source>
</reference>
<name>A0A410VBA6_9BRAD</name>
<keyword evidence="1" id="KW-0472">Membrane</keyword>
<evidence type="ECO:0000313" key="2">
    <source>
        <dbReference type="EMBL" id="GGI21222.1"/>
    </source>
</evidence>
<keyword evidence="1" id="KW-0812">Transmembrane</keyword>
<evidence type="ECO:0000313" key="5">
    <source>
        <dbReference type="Proteomes" id="UP000625079"/>
    </source>
</evidence>
<evidence type="ECO:0008006" key="6">
    <source>
        <dbReference type="Google" id="ProtNLM"/>
    </source>
</evidence>
<keyword evidence="1" id="KW-1133">Transmembrane helix</keyword>
<proteinExistence type="predicted"/>
<dbReference type="OrthoDB" id="9903181at2"/>
<sequence>MTHEINNDSINCELSMEELNNVAGGGWFSSIVHAVEHGLKSFFTNPVVAGIAAGVILVGGIVTGAGGGGGGGSNMKLN</sequence>
<evidence type="ECO:0000313" key="4">
    <source>
        <dbReference type="Proteomes" id="UP000593880"/>
    </source>
</evidence>
<evidence type="ECO:0000256" key="1">
    <source>
        <dbReference type="SAM" id="Phobius"/>
    </source>
</evidence>
<dbReference type="AlphaFoldDB" id="A0A410VBA6"/>
<gene>
    <name evidence="2" type="ORF">GCM10010987_13240</name>
    <name evidence="3" type="ORF">XH86_27490</name>
</gene>
<accession>A0A410VBA6</accession>
<protein>
    <recommendedName>
        <fullName evidence="6">Bacteriocin</fullName>
    </recommendedName>
</protein>
<dbReference type="EMBL" id="CP030057">
    <property type="protein sequence ID" value="QOZ62062.1"/>
    <property type="molecule type" value="Genomic_DNA"/>
</dbReference>
<dbReference type="Proteomes" id="UP000593880">
    <property type="component" value="Chromosome"/>
</dbReference>
<evidence type="ECO:0000313" key="3">
    <source>
        <dbReference type="EMBL" id="QOZ62062.1"/>
    </source>
</evidence>
<feature type="transmembrane region" description="Helical" evidence="1">
    <location>
        <begin position="47"/>
        <end position="68"/>
    </location>
</feature>
<organism evidence="2 5">
    <name type="scientific">Bradyrhizobium guangdongense</name>
    <dbReference type="NCBI Taxonomy" id="1325090"/>
    <lineage>
        <taxon>Bacteria</taxon>
        <taxon>Pseudomonadati</taxon>
        <taxon>Pseudomonadota</taxon>
        <taxon>Alphaproteobacteria</taxon>
        <taxon>Hyphomicrobiales</taxon>
        <taxon>Nitrobacteraceae</taxon>
        <taxon>Bradyrhizobium</taxon>
    </lineage>
</organism>
<dbReference type="RefSeq" id="WP_128967650.1">
    <property type="nucleotide sequence ID" value="NZ_BMHC01000002.1"/>
</dbReference>
<keyword evidence="4" id="KW-1185">Reference proteome</keyword>
<dbReference type="EMBL" id="BMHC01000002">
    <property type="protein sequence ID" value="GGI21222.1"/>
    <property type="molecule type" value="Genomic_DNA"/>
</dbReference>